<sequence>MGQGLDLTINRLPARTWNWLRMNEADLKQIEAGESPTVITEGLGEAEPWNEDISVLPTGMGEDMDRLAGEAGTAAIRIQSGPLKEKKRAALHFVCSDGGKSFQPVELLVREGECLTVIMDFTSPPEAAGLAAVQTRFQVNKNGRLKLIQLQLLGSGYRFLNDIGGRCEEDGAAEVVQLFLGGSETYAGCRADLAGRDSVLNADIGYLGRGNQRFDMNYTADHRGERSSSRILAGGVLRDRAFKLFRGTIDFKSGAVGAEGEEKEDVLLFGDDVVNQTIPLILCAEEDVLGSHGATIGRLDEELLFYLCSRGMRREEAEAMITRARLEAVCRKSGDEAAEQMVHNYLKEVKENGKQKSIS</sequence>
<comment type="caution">
    <text evidence="2">The sequence shown here is derived from an EMBL/GenBank/DDBJ whole genome shotgun (WGS) entry which is preliminary data.</text>
</comment>
<dbReference type="GO" id="GO:0016226">
    <property type="term" value="P:iron-sulfur cluster assembly"/>
    <property type="evidence" value="ECO:0007669"/>
    <property type="project" value="InterPro"/>
</dbReference>
<organism evidence="2 3">
    <name type="scientific">Hungatella hathewayi</name>
    <dbReference type="NCBI Taxonomy" id="154046"/>
    <lineage>
        <taxon>Bacteria</taxon>
        <taxon>Bacillati</taxon>
        <taxon>Bacillota</taxon>
        <taxon>Clostridia</taxon>
        <taxon>Lachnospirales</taxon>
        <taxon>Lachnospiraceae</taxon>
        <taxon>Hungatella</taxon>
    </lineage>
</organism>
<feature type="domain" description="SUF system FeS cluster assembly SufBD core" evidence="1">
    <location>
        <begin position="101"/>
        <end position="324"/>
    </location>
</feature>
<dbReference type="Pfam" id="PF01458">
    <property type="entry name" value="SUFBD_core"/>
    <property type="match status" value="1"/>
</dbReference>
<reference evidence="2 3" key="1">
    <citation type="submission" date="2019-09" db="EMBL/GenBank/DDBJ databases">
        <title>Draft genome sequencing of Hungatella hathewayi 123Y-2.</title>
        <authorList>
            <person name="Lv Q."/>
            <person name="Li S."/>
        </authorList>
    </citation>
    <scope>NUCLEOTIDE SEQUENCE [LARGE SCALE GENOMIC DNA]</scope>
    <source>
        <strain evidence="2 3">123Y-2</strain>
    </source>
</reference>
<dbReference type="EMBL" id="WNME01000044">
    <property type="protein sequence ID" value="MUB67089.1"/>
    <property type="molecule type" value="Genomic_DNA"/>
</dbReference>
<dbReference type="RefSeq" id="WP_006776582.1">
    <property type="nucleotide sequence ID" value="NZ_CAJKZF010000062.1"/>
</dbReference>
<dbReference type="PANTHER" id="PTHR43575:SF1">
    <property type="entry name" value="PROTEIN ABCI7, CHLOROPLASTIC"/>
    <property type="match status" value="1"/>
</dbReference>
<gene>
    <name evidence="2" type="ORF">GNE07_29155</name>
</gene>
<dbReference type="GeneID" id="93149408"/>
<dbReference type="OrthoDB" id="9803529at2"/>
<protein>
    <submittedName>
        <fullName evidence="2">SufD family Fe-S cluster assembly protein</fullName>
    </submittedName>
</protein>
<proteinExistence type="predicted"/>
<dbReference type="InterPro" id="IPR000825">
    <property type="entry name" value="SUF_FeS_clus_asmbl_SufBD_core"/>
</dbReference>
<dbReference type="AlphaFoldDB" id="A0A174XN04"/>
<dbReference type="Proteomes" id="UP000434223">
    <property type="component" value="Unassembled WGS sequence"/>
</dbReference>
<dbReference type="InterPro" id="IPR055346">
    <property type="entry name" value="Fe-S_cluster_assembly_SufBD"/>
</dbReference>
<evidence type="ECO:0000313" key="2">
    <source>
        <dbReference type="EMBL" id="MUB67089.1"/>
    </source>
</evidence>
<dbReference type="PANTHER" id="PTHR43575">
    <property type="entry name" value="PROTEIN ABCI7, CHLOROPLASTIC"/>
    <property type="match status" value="1"/>
</dbReference>
<evidence type="ECO:0000313" key="3">
    <source>
        <dbReference type="Proteomes" id="UP000434223"/>
    </source>
</evidence>
<evidence type="ECO:0000259" key="1">
    <source>
        <dbReference type="Pfam" id="PF01458"/>
    </source>
</evidence>
<dbReference type="InterPro" id="IPR037284">
    <property type="entry name" value="SUF_FeS_clus_asmbl_SufBD_sf"/>
</dbReference>
<accession>A0A174XN04</accession>
<dbReference type="SUPFAM" id="SSF101960">
    <property type="entry name" value="Stabilizer of iron transporter SufD"/>
    <property type="match status" value="1"/>
</dbReference>
<name>A0A174XN04_9FIRM</name>